<dbReference type="InParanoid" id="M1DHP0"/>
<evidence type="ECO:0000256" key="1">
    <source>
        <dbReference type="SAM" id="MobiDB-lite"/>
    </source>
</evidence>
<reference evidence="2" key="2">
    <citation type="submission" date="2015-06" db="UniProtKB">
        <authorList>
            <consortium name="EnsemblPlants"/>
        </authorList>
    </citation>
    <scope>IDENTIFICATION</scope>
    <source>
        <strain evidence="2">DM1-3 516 R44</strain>
    </source>
</reference>
<feature type="region of interest" description="Disordered" evidence="1">
    <location>
        <begin position="93"/>
        <end position="161"/>
    </location>
</feature>
<accession>M1DHP0</accession>
<proteinExistence type="predicted"/>
<sequence>MVRTTDCPAQLSMVVRNPNLKVLDHGPQPQTVVTLMVHWSGLGSDPVWAIPMCQRRTTPMVQGPIHGPWVASTAPEANPAAEEDDVVMTALIEDVMPPPDSYRAAGKRLRSDNTSDIDEAQRFKKKDNSTTDGSSIIGEGPTNGVPSVDPTGFRKPDPPTS</sequence>
<keyword evidence="3" id="KW-1185">Reference proteome</keyword>
<dbReference type="Gramene" id="PGSC0003DMT400089207">
    <property type="protein sequence ID" value="PGSC0003DMT400089207"/>
    <property type="gene ID" value="PGSC0003DMG400038778"/>
</dbReference>
<dbReference type="HOGENOM" id="CLU_1646707_0_0_1"/>
<evidence type="ECO:0000313" key="2">
    <source>
        <dbReference type="EnsemblPlants" id="PGSC0003DMT400089207"/>
    </source>
</evidence>
<evidence type="ECO:0008006" key="4">
    <source>
        <dbReference type="Google" id="ProtNLM"/>
    </source>
</evidence>
<protein>
    <recommendedName>
        <fullName evidence="4">Integrase core domain containing protein</fullName>
    </recommendedName>
</protein>
<reference evidence="3" key="1">
    <citation type="journal article" date="2011" name="Nature">
        <title>Genome sequence and analysis of the tuber crop potato.</title>
        <authorList>
            <consortium name="The Potato Genome Sequencing Consortium"/>
        </authorList>
    </citation>
    <scope>NUCLEOTIDE SEQUENCE [LARGE SCALE GENOMIC DNA]</scope>
    <source>
        <strain evidence="3">cv. DM1-3 516 R44</strain>
    </source>
</reference>
<dbReference type="EnsemblPlants" id="PGSC0003DMT400089207">
    <property type="protein sequence ID" value="PGSC0003DMT400089207"/>
    <property type="gene ID" value="PGSC0003DMG400038778"/>
</dbReference>
<dbReference type="AlphaFoldDB" id="M1DHP0"/>
<evidence type="ECO:0000313" key="3">
    <source>
        <dbReference type="Proteomes" id="UP000011115"/>
    </source>
</evidence>
<feature type="compositionally biased region" description="Basic and acidic residues" evidence="1">
    <location>
        <begin position="152"/>
        <end position="161"/>
    </location>
</feature>
<name>M1DHP0_SOLTU</name>
<dbReference type="Proteomes" id="UP000011115">
    <property type="component" value="Unassembled WGS sequence"/>
</dbReference>
<dbReference type="PaxDb" id="4113-PGSC0003DMT400089207"/>
<organism evidence="2 3">
    <name type="scientific">Solanum tuberosum</name>
    <name type="common">Potato</name>
    <dbReference type="NCBI Taxonomy" id="4113"/>
    <lineage>
        <taxon>Eukaryota</taxon>
        <taxon>Viridiplantae</taxon>
        <taxon>Streptophyta</taxon>
        <taxon>Embryophyta</taxon>
        <taxon>Tracheophyta</taxon>
        <taxon>Spermatophyta</taxon>
        <taxon>Magnoliopsida</taxon>
        <taxon>eudicotyledons</taxon>
        <taxon>Gunneridae</taxon>
        <taxon>Pentapetalae</taxon>
        <taxon>asterids</taxon>
        <taxon>lamiids</taxon>
        <taxon>Solanales</taxon>
        <taxon>Solanaceae</taxon>
        <taxon>Solanoideae</taxon>
        <taxon>Solaneae</taxon>
        <taxon>Solanum</taxon>
    </lineage>
</organism>
<feature type="compositionally biased region" description="Basic and acidic residues" evidence="1">
    <location>
        <begin position="109"/>
        <end position="129"/>
    </location>
</feature>